<sequence length="49" mass="5928">LFYFFLTQPLPIYNPADVLVLRTYYVFILFIDNVDLIRQSVYLFILHIS</sequence>
<evidence type="ECO:0000313" key="1">
    <source>
        <dbReference type="EMBL" id="CDW45424.1"/>
    </source>
</evidence>
<organism evidence="1">
    <name type="scientific">Lepeophtheirus salmonis</name>
    <name type="common">Salmon louse</name>
    <name type="synonym">Caligus salmonis</name>
    <dbReference type="NCBI Taxonomy" id="72036"/>
    <lineage>
        <taxon>Eukaryota</taxon>
        <taxon>Metazoa</taxon>
        <taxon>Ecdysozoa</taxon>
        <taxon>Arthropoda</taxon>
        <taxon>Crustacea</taxon>
        <taxon>Multicrustacea</taxon>
        <taxon>Hexanauplia</taxon>
        <taxon>Copepoda</taxon>
        <taxon>Siphonostomatoida</taxon>
        <taxon>Caligidae</taxon>
        <taxon>Lepeophtheirus</taxon>
    </lineage>
</organism>
<feature type="non-terminal residue" evidence="1">
    <location>
        <position position="1"/>
    </location>
</feature>
<name>A0A0K2V4L0_LEPSM</name>
<accession>A0A0K2V4L0</accession>
<dbReference type="EMBL" id="HACA01028063">
    <property type="protein sequence ID" value="CDW45424.1"/>
    <property type="molecule type" value="Transcribed_RNA"/>
</dbReference>
<proteinExistence type="predicted"/>
<protein>
    <submittedName>
        <fullName evidence="1">Uncharacterized protein</fullName>
    </submittedName>
</protein>
<dbReference type="AlphaFoldDB" id="A0A0K2V4L0"/>
<reference evidence="1" key="1">
    <citation type="submission" date="2014-05" db="EMBL/GenBank/DDBJ databases">
        <authorList>
            <person name="Chronopoulou M."/>
        </authorList>
    </citation>
    <scope>NUCLEOTIDE SEQUENCE</scope>
    <source>
        <tissue evidence="1">Whole organism</tissue>
    </source>
</reference>